<dbReference type="PANTHER" id="PTHR21523">
    <property type="match status" value="1"/>
</dbReference>
<keyword evidence="1" id="KW-0472">Membrane</keyword>
<dbReference type="WBParaSite" id="TCNE_0000310401-mRNA-1">
    <property type="protein sequence ID" value="TCNE_0000310401-mRNA-1"/>
    <property type="gene ID" value="TCNE_0000310401"/>
</dbReference>
<name>A0A183U3N4_TOXCA</name>
<dbReference type="Pfam" id="PF04870">
    <property type="entry name" value="Moulting_cycle"/>
    <property type="match status" value="1"/>
</dbReference>
<feature type="transmembrane region" description="Helical" evidence="1">
    <location>
        <begin position="193"/>
        <end position="214"/>
    </location>
</feature>
<evidence type="ECO:0000313" key="2">
    <source>
        <dbReference type="EMBL" id="VDM28821.1"/>
    </source>
</evidence>
<dbReference type="Proteomes" id="UP000050794">
    <property type="component" value="Unassembled WGS sequence"/>
</dbReference>
<dbReference type="EMBL" id="UYWY01003684">
    <property type="protein sequence ID" value="VDM28821.1"/>
    <property type="molecule type" value="Genomic_DNA"/>
</dbReference>
<dbReference type="InterPro" id="IPR006954">
    <property type="entry name" value="Mlt-10-like"/>
</dbReference>
<feature type="transmembrane region" description="Helical" evidence="1">
    <location>
        <begin position="164"/>
        <end position="187"/>
    </location>
</feature>
<evidence type="ECO:0000313" key="3">
    <source>
        <dbReference type="Proteomes" id="UP000050794"/>
    </source>
</evidence>
<dbReference type="AlphaFoldDB" id="A0A183U3N4"/>
<keyword evidence="1" id="KW-0812">Transmembrane</keyword>
<reference evidence="4" key="1">
    <citation type="submission" date="2016-06" db="UniProtKB">
        <authorList>
            <consortium name="WormBaseParasite"/>
        </authorList>
    </citation>
    <scope>IDENTIFICATION</scope>
</reference>
<organism evidence="3 4">
    <name type="scientific">Toxocara canis</name>
    <name type="common">Canine roundworm</name>
    <dbReference type="NCBI Taxonomy" id="6265"/>
    <lineage>
        <taxon>Eukaryota</taxon>
        <taxon>Metazoa</taxon>
        <taxon>Ecdysozoa</taxon>
        <taxon>Nematoda</taxon>
        <taxon>Chromadorea</taxon>
        <taxon>Rhabditida</taxon>
        <taxon>Spirurina</taxon>
        <taxon>Ascaridomorpha</taxon>
        <taxon>Ascaridoidea</taxon>
        <taxon>Toxocaridae</taxon>
        <taxon>Toxocara</taxon>
    </lineage>
</organism>
<accession>A0A183U3N4</accession>
<proteinExistence type="predicted"/>
<keyword evidence="1" id="KW-1133">Transmembrane helix</keyword>
<keyword evidence="3" id="KW-1185">Reference proteome</keyword>
<evidence type="ECO:0000256" key="1">
    <source>
        <dbReference type="SAM" id="Phobius"/>
    </source>
</evidence>
<reference evidence="2 3" key="2">
    <citation type="submission" date="2018-11" db="EMBL/GenBank/DDBJ databases">
        <authorList>
            <consortium name="Pathogen Informatics"/>
        </authorList>
    </citation>
    <scope>NUCLEOTIDE SEQUENCE [LARGE SCALE GENOMIC DNA]</scope>
</reference>
<feature type="transmembrane region" description="Helical" evidence="1">
    <location>
        <begin position="300"/>
        <end position="323"/>
    </location>
</feature>
<feature type="transmembrane region" description="Helical" evidence="1">
    <location>
        <begin position="226"/>
        <end position="247"/>
    </location>
</feature>
<gene>
    <name evidence="2" type="ORF">TCNE_LOCUS3104</name>
</gene>
<dbReference type="PANTHER" id="PTHR21523:SF37">
    <property type="entry name" value="MLT-TEN (MLT-10) RELATED"/>
    <property type="match status" value="1"/>
</dbReference>
<protein>
    <submittedName>
        <fullName evidence="4">PHM7_ext domain-containing protein</fullName>
    </submittedName>
</protein>
<feature type="transmembrane region" description="Helical" evidence="1">
    <location>
        <begin position="267"/>
        <end position="288"/>
    </location>
</feature>
<sequence length="344" mass="37469">MLSIPNAIEALKDNDQQEWMNFIVEASGVSDAVEKAKEKKAAKAAESINNTRGIDGQPLYFTKKNVTELYGDIEAKKIDVFDELQGSLTPHQIDELNTTGYAIMNEQQLLLIYGEGSPYADTSALRRFGNASRKELAEKFERDVRLLAKMRNLNVNKTRTKRNIVGGASLLAPFVLAGGSISLKFIVLHPVVLSPSILSPTVLGPFILSPWVFVPVILSPRVMSPLILSPLVFDPVVLSPLALHPFILCPGVFNPFVLSPFALTPFILSPQFGTPLVLSPFVLSPLILNPMAVSPIVMSPFLLSPLILSPLIISNVILSPYIASPLVESELTNSEVILSPSFLS</sequence>
<evidence type="ECO:0000313" key="4">
    <source>
        <dbReference type="WBParaSite" id="TCNE_0000310401-mRNA-1"/>
    </source>
</evidence>